<dbReference type="AlphaFoldDB" id="A0A3G2S1F3"/>
<dbReference type="PROSITE" id="PS50086">
    <property type="entry name" value="TBC_RABGAP"/>
    <property type="match status" value="1"/>
</dbReference>
<feature type="region of interest" description="Disordered" evidence="2">
    <location>
        <begin position="498"/>
        <end position="529"/>
    </location>
</feature>
<dbReference type="EMBL" id="CP033149">
    <property type="protein sequence ID" value="AYO41800.1"/>
    <property type="molecule type" value="Genomic_DNA"/>
</dbReference>
<protein>
    <submittedName>
        <fullName evidence="4">TBC1 domain family member 13</fullName>
    </submittedName>
</protein>
<dbReference type="Gene3D" id="1.10.472.80">
    <property type="entry name" value="Ypt/Rab-GAP domain of gyp1p, domain 3"/>
    <property type="match status" value="1"/>
</dbReference>
<dbReference type="InterPro" id="IPR000195">
    <property type="entry name" value="Rab-GAP-TBC_dom"/>
</dbReference>
<dbReference type="SMART" id="SM00164">
    <property type="entry name" value="TBC"/>
    <property type="match status" value="1"/>
</dbReference>
<dbReference type="SUPFAM" id="SSF47923">
    <property type="entry name" value="Ypt/Rab-GAP domain of gyp1p"/>
    <property type="match status" value="2"/>
</dbReference>
<evidence type="ECO:0000256" key="2">
    <source>
        <dbReference type="SAM" id="MobiDB-lite"/>
    </source>
</evidence>
<dbReference type="Pfam" id="PF00566">
    <property type="entry name" value="RabGAP-TBC"/>
    <property type="match status" value="1"/>
</dbReference>
<dbReference type="GO" id="GO:0005096">
    <property type="term" value="F:GTPase activator activity"/>
    <property type="evidence" value="ECO:0007669"/>
    <property type="project" value="TreeGrafter"/>
</dbReference>
<name>A0A3G2S1F3_MALR7</name>
<evidence type="ECO:0000256" key="1">
    <source>
        <dbReference type="SAM" id="Coils"/>
    </source>
</evidence>
<dbReference type="PANTHER" id="PTHR22957:SF27">
    <property type="entry name" value="TBC1 DOMAIN FAMILY MEMBER 13"/>
    <property type="match status" value="1"/>
</dbReference>
<feature type="coiled-coil region" evidence="1">
    <location>
        <begin position="146"/>
        <end position="173"/>
    </location>
</feature>
<feature type="compositionally biased region" description="Polar residues" evidence="2">
    <location>
        <begin position="743"/>
        <end position="755"/>
    </location>
</feature>
<dbReference type="OrthoDB" id="29853at2759"/>
<organism evidence="4 5">
    <name type="scientific">Malassezia restricta (strain ATCC 96810 / NBRC 103918 / CBS 7877)</name>
    <name type="common">Seborrheic dermatitis infection agent</name>
    <dbReference type="NCBI Taxonomy" id="425264"/>
    <lineage>
        <taxon>Eukaryota</taxon>
        <taxon>Fungi</taxon>
        <taxon>Dikarya</taxon>
        <taxon>Basidiomycota</taxon>
        <taxon>Ustilaginomycotina</taxon>
        <taxon>Malasseziomycetes</taxon>
        <taxon>Malasseziales</taxon>
        <taxon>Malasseziaceae</taxon>
        <taxon>Malassezia</taxon>
    </lineage>
</organism>
<evidence type="ECO:0000313" key="5">
    <source>
        <dbReference type="Proteomes" id="UP000269793"/>
    </source>
</evidence>
<evidence type="ECO:0000313" key="4">
    <source>
        <dbReference type="EMBL" id="AYO41800.1"/>
    </source>
</evidence>
<dbReference type="STRING" id="425264.A0A3G2S1F3"/>
<sequence>MTGPPELDTNNVIYGNINSKCPILRILFPAFKHEQEYVTKDSLRDACLEGNLSHLPSWVRPQAWKVLLSYLPPEKELWLTTLTMRRNDYLQFLEDFTLKPDEVKDRVIVQIYLDLMRSTEKHPGFLLRQTESWSNYGLGNVEEHQRHSLLRRLEEINQRYRCATDRFTLYENKAVSPVSVTYRDYQWHSMLRILSVYAMLNPSIGYIQGMHEILLVLLRVFFAGRDHPAINIQPWESKVLGLGSTRDTEADAFWCFSLLMGMFREIFDFARQDTSSLHEMRQLIFLSNESRRVPDNGMVQALHQLSMLLQCKNYELWSFLEAHSLDPKLPYYSFRWMACLLAADLPANVVSELWDVLFSETGETSAQIPNAHIEMLVCMCCAMLLMVCDELYSLDSNISIQGERMVGTPANDVFHLGMRMLQSYSINTSRPIVSLALQMRQLRINEKMFNNSSTQPVLRVSSDMRPKLQDRLAATVQRGLNTPSRSVSWDVGNVPKTRPFIPSQMSEPQSLSRTETSITHSEDPTGSSNRHALLRRYTSAIQDSNAVASISKASTNLAAKALAWSTKSNESQKTPPRNITVQTQHLSFQDAPPELPIPSMVDSPTDRDSYCGSGAQDISLTSTLPLKSQTHTLLYTPPSADEDMSTSFSLPSLQAAALHKDTSILSLSPSNEKHDAKLLVRRDGGLVRSLPGSVHSRQTNSSSTRSKSSLHSDPQTVAAPRSGTKRRSKPLPKPSPTPVEMTSAMSEPTSPNALASGNLDMLLENMRTNEWIKDR</sequence>
<feature type="compositionally biased region" description="Polar residues" evidence="2">
    <location>
        <begin position="503"/>
        <end position="529"/>
    </location>
</feature>
<accession>A0A3G2S1F3</accession>
<dbReference type="InterPro" id="IPR035969">
    <property type="entry name" value="Rab-GAP_TBC_sf"/>
</dbReference>
<evidence type="ECO:0000259" key="3">
    <source>
        <dbReference type="PROSITE" id="PS50086"/>
    </source>
</evidence>
<feature type="region of interest" description="Disordered" evidence="2">
    <location>
        <begin position="683"/>
        <end position="761"/>
    </location>
</feature>
<reference evidence="4 5" key="1">
    <citation type="submission" date="2018-10" db="EMBL/GenBank/DDBJ databases">
        <title>Complete genome sequence of Malassezia restricta CBS 7877.</title>
        <authorList>
            <person name="Morand S.C."/>
            <person name="Bertignac M."/>
            <person name="Iltis A."/>
            <person name="Kolder I."/>
            <person name="Pirovano W."/>
            <person name="Jourdain R."/>
            <person name="Clavaud C."/>
        </authorList>
    </citation>
    <scope>NUCLEOTIDE SEQUENCE [LARGE SCALE GENOMIC DNA]</scope>
    <source>
        <strain evidence="4 5">CBS 7877</strain>
    </source>
</reference>
<dbReference type="VEuPathDB" id="FungiDB:DNF11_0850"/>
<keyword evidence="5" id="KW-1185">Reference proteome</keyword>
<dbReference type="PANTHER" id="PTHR22957">
    <property type="entry name" value="TBC1 DOMAIN FAMILY MEMBER GTPASE-ACTIVATING PROTEIN"/>
    <property type="match status" value="1"/>
</dbReference>
<dbReference type="Gene3D" id="1.10.8.270">
    <property type="entry name" value="putative rabgap domain of human tbc1 domain family member 14 like domains"/>
    <property type="match status" value="1"/>
</dbReference>
<feature type="compositionally biased region" description="Low complexity" evidence="2">
    <location>
        <begin position="695"/>
        <end position="712"/>
    </location>
</feature>
<dbReference type="GO" id="GO:0006886">
    <property type="term" value="P:intracellular protein transport"/>
    <property type="evidence" value="ECO:0007669"/>
    <property type="project" value="TreeGrafter"/>
</dbReference>
<feature type="domain" description="Rab-GAP TBC" evidence="3">
    <location>
        <begin position="54"/>
        <end position="361"/>
    </location>
</feature>
<dbReference type="Proteomes" id="UP000269793">
    <property type="component" value="Chromosome II"/>
</dbReference>
<keyword evidence="1" id="KW-0175">Coiled coil</keyword>
<gene>
    <name evidence="4" type="primary">Tbc1d13</name>
    <name evidence="4" type="ORF">DNF11_0850</name>
</gene>
<proteinExistence type="predicted"/>